<dbReference type="AlphaFoldDB" id="A0A0A9BTK9"/>
<reference evidence="2" key="1">
    <citation type="submission" date="2014-09" db="EMBL/GenBank/DDBJ databases">
        <authorList>
            <person name="Magalhaes I.L.F."/>
            <person name="Oliveira U."/>
            <person name="Santos F.R."/>
            <person name="Vidigal T.H.D.A."/>
            <person name="Brescovit A.D."/>
            <person name="Santos A.J."/>
        </authorList>
    </citation>
    <scope>NUCLEOTIDE SEQUENCE</scope>
    <source>
        <tissue evidence="2">Shoot tissue taken approximately 20 cm above the soil surface</tissue>
    </source>
</reference>
<reference evidence="2" key="2">
    <citation type="journal article" date="2015" name="Data Brief">
        <title>Shoot transcriptome of the giant reed, Arundo donax.</title>
        <authorList>
            <person name="Barrero R.A."/>
            <person name="Guerrero F.D."/>
            <person name="Moolhuijzen P."/>
            <person name="Goolsby J.A."/>
            <person name="Tidwell J."/>
            <person name="Bellgard S.E."/>
            <person name="Bellgard M.I."/>
        </authorList>
    </citation>
    <scope>NUCLEOTIDE SEQUENCE</scope>
    <source>
        <tissue evidence="2">Shoot tissue taken approximately 20 cm above the soil surface</tissue>
    </source>
</reference>
<accession>A0A0A9BTK9</accession>
<name>A0A0A9BTK9_ARUDO</name>
<protein>
    <submittedName>
        <fullName evidence="2">Uncharacterized protein</fullName>
    </submittedName>
</protein>
<organism evidence="2">
    <name type="scientific">Arundo donax</name>
    <name type="common">Giant reed</name>
    <name type="synonym">Donax arundinaceus</name>
    <dbReference type="NCBI Taxonomy" id="35708"/>
    <lineage>
        <taxon>Eukaryota</taxon>
        <taxon>Viridiplantae</taxon>
        <taxon>Streptophyta</taxon>
        <taxon>Embryophyta</taxon>
        <taxon>Tracheophyta</taxon>
        <taxon>Spermatophyta</taxon>
        <taxon>Magnoliopsida</taxon>
        <taxon>Liliopsida</taxon>
        <taxon>Poales</taxon>
        <taxon>Poaceae</taxon>
        <taxon>PACMAD clade</taxon>
        <taxon>Arundinoideae</taxon>
        <taxon>Arundineae</taxon>
        <taxon>Arundo</taxon>
    </lineage>
</organism>
<evidence type="ECO:0000256" key="1">
    <source>
        <dbReference type="SAM" id="MobiDB-lite"/>
    </source>
</evidence>
<dbReference type="EMBL" id="GBRH01231294">
    <property type="protein sequence ID" value="JAD66601.1"/>
    <property type="molecule type" value="Transcribed_RNA"/>
</dbReference>
<evidence type="ECO:0000313" key="2">
    <source>
        <dbReference type="EMBL" id="JAD66601.1"/>
    </source>
</evidence>
<feature type="region of interest" description="Disordered" evidence="1">
    <location>
        <begin position="1"/>
        <end position="24"/>
    </location>
</feature>
<sequence>MARRGGTDEMGTTAAPRRLSRRKN</sequence>
<proteinExistence type="predicted"/>